<dbReference type="PATRIC" id="fig|1129794.4.peg.3163"/>
<protein>
    <submittedName>
        <fullName evidence="1">Uncharacterized protein</fullName>
    </submittedName>
</protein>
<sequence length="57" mass="6593">MHLETAKVYEFIEILKPTLNAFVQFYKGEVIEVRKLSGVINQSNKSQADVKQRLQVL</sequence>
<keyword evidence="2" id="KW-1185">Reference proteome</keyword>
<dbReference type="Proteomes" id="UP000011864">
    <property type="component" value="Chromosome"/>
</dbReference>
<gene>
    <name evidence="1" type="ORF">C427_3179</name>
</gene>
<evidence type="ECO:0000313" key="2">
    <source>
        <dbReference type="Proteomes" id="UP000011864"/>
    </source>
</evidence>
<dbReference type="EMBL" id="CP003837">
    <property type="protein sequence ID" value="AGH45288.1"/>
    <property type="molecule type" value="Genomic_DNA"/>
</dbReference>
<reference evidence="1 2" key="1">
    <citation type="journal article" date="2013" name="Genome Announc.">
        <title>Complete Genome Sequence of Glaciecola psychrophila Strain 170T.</title>
        <authorList>
            <person name="Yin J."/>
            <person name="Chen J."/>
            <person name="Liu G."/>
            <person name="Yu Y."/>
            <person name="Song L."/>
            <person name="Wang X."/>
            <person name="Qu X."/>
        </authorList>
    </citation>
    <scope>NUCLEOTIDE SEQUENCE [LARGE SCALE GENOMIC DNA]</scope>
    <source>
        <strain evidence="1 2">170</strain>
    </source>
</reference>
<proteinExistence type="predicted"/>
<organism evidence="1 2">
    <name type="scientific">Paraglaciecola psychrophila 170</name>
    <dbReference type="NCBI Taxonomy" id="1129794"/>
    <lineage>
        <taxon>Bacteria</taxon>
        <taxon>Pseudomonadati</taxon>
        <taxon>Pseudomonadota</taxon>
        <taxon>Gammaproteobacteria</taxon>
        <taxon>Alteromonadales</taxon>
        <taxon>Alteromonadaceae</taxon>
        <taxon>Paraglaciecola</taxon>
    </lineage>
</organism>
<accession>K7AB21</accession>
<dbReference type="AlphaFoldDB" id="K7AB21"/>
<name>K7AB21_9ALTE</name>
<evidence type="ECO:0000313" key="1">
    <source>
        <dbReference type="EMBL" id="AGH45288.1"/>
    </source>
</evidence>
<dbReference type="HOGENOM" id="CLU_2992589_0_0_6"/>
<dbReference type="KEGG" id="gps:C427_3179"/>